<reference evidence="3 4" key="2">
    <citation type="submission" date="2018-06" db="EMBL/GenBank/DDBJ databases">
        <title>Metagenomic assembly of (sub)arctic Cyanobacteria and their associated microbiome from non-axenic cultures.</title>
        <authorList>
            <person name="Baurain D."/>
        </authorList>
    </citation>
    <scope>NUCLEOTIDE SEQUENCE [LARGE SCALE GENOMIC DNA]</scope>
    <source>
        <strain evidence="3">ULC027bin1</strain>
    </source>
</reference>
<feature type="domain" description="D-alanyl-D-alanine carboxypeptidase-like core" evidence="2">
    <location>
        <begin position="140"/>
        <end position="270"/>
    </location>
</feature>
<dbReference type="InterPro" id="IPR052179">
    <property type="entry name" value="DD-CPase-like"/>
</dbReference>
<dbReference type="GO" id="GO:0004180">
    <property type="term" value="F:carboxypeptidase activity"/>
    <property type="evidence" value="ECO:0007669"/>
    <property type="project" value="UniProtKB-KW"/>
</dbReference>
<dbReference type="Proteomes" id="UP000249794">
    <property type="component" value="Unassembled WGS sequence"/>
</dbReference>
<dbReference type="InterPro" id="IPR003709">
    <property type="entry name" value="VanY-like_core_dom"/>
</dbReference>
<feature type="region of interest" description="Disordered" evidence="1">
    <location>
        <begin position="93"/>
        <end position="116"/>
    </location>
</feature>
<dbReference type="CDD" id="cd14852">
    <property type="entry name" value="LD-carboxypeptidase"/>
    <property type="match status" value="1"/>
</dbReference>
<evidence type="ECO:0000259" key="2">
    <source>
        <dbReference type="Pfam" id="PF02557"/>
    </source>
</evidence>
<evidence type="ECO:0000313" key="3">
    <source>
        <dbReference type="EMBL" id="PZO51640.1"/>
    </source>
</evidence>
<evidence type="ECO:0000256" key="1">
    <source>
        <dbReference type="SAM" id="MobiDB-lite"/>
    </source>
</evidence>
<reference evidence="4" key="1">
    <citation type="submission" date="2018-04" db="EMBL/GenBank/DDBJ databases">
        <authorList>
            <person name="Cornet L."/>
        </authorList>
    </citation>
    <scope>NUCLEOTIDE SEQUENCE [LARGE SCALE GENOMIC DNA]</scope>
</reference>
<feature type="compositionally biased region" description="Polar residues" evidence="1">
    <location>
        <begin position="94"/>
        <end position="109"/>
    </location>
</feature>
<protein>
    <submittedName>
        <fullName evidence="3">D-alanyl-D-alanine carboxypeptidase</fullName>
    </submittedName>
</protein>
<dbReference type="SUPFAM" id="SSF55166">
    <property type="entry name" value="Hedgehog/DD-peptidase"/>
    <property type="match status" value="1"/>
</dbReference>
<keyword evidence="3" id="KW-0121">Carboxypeptidase</keyword>
<gene>
    <name evidence="3" type="ORF">DCF15_14675</name>
</gene>
<dbReference type="EMBL" id="QBMP01000165">
    <property type="protein sequence ID" value="PZO51640.1"/>
    <property type="molecule type" value="Genomic_DNA"/>
</dbReference>
<feature type="region of interest" description="Disordered" evidence="1">
    <location>
        <begin position="1"/>
        <end position="26"/>
    </location>
</feature>
<sequence length="280" mass="30982">MSIPPIKASENDIPQARRQSVTAEGDKLPNSKLFTVERPREWPLSPIRGLALMSLVVGCALAVWQWNAISYQVRAQANGVKGVLTASRDRLKGSSANAEANSTGNSTGSESDDPPELLHHRRYAEAAIADLVPIDSNSEIKLRPAAAASINKMIAQANSEGVQLGVVSGFRSIADQNYLFFGVKAERGETSKTRAEVSAPPGYSEHHTGYAVDFIDESQPDTYTEESFEETAAYQWLMKNAAFYNFEMSFPQDPTSPLSYEPWHWRYVGDQKSLELFYKE</sequence>
<evidence type="ECO:0000313" key="4">
    <source>
        <dbReference type="Proteomes" id="UP000249794"/>
    </source>
</evidence>
<proteinExistence type="predicted"/>
<dbReference type="PANTHER" id="PTHR34385:SF1">
    <property type="entry name" value="PEPTIDOGLYCAN L-ALANYL-D-GLUTAMATE ENDOPEPTIDASE CWLK"/>
    <property type="match status" value="1"/>
</dbReference>
<dbReference type="AlphaFoldDB" id="A0A2W4X3Z9"/>
<name>A0A2W4X3Z9_9CYAN</name>
<accession>A0A2W4X3Z9</accession>
<keyword evidence="3" id="KW-0378">Hydrolase</keyword>
<dbReference type="Pfam" id="PF02557">
    <property type="entry name" value="VanY"/>
    <property type="match status" value="1"/>
</dbReference>
<dbReference type="PANTHER" id="PTHR34385">
    <property type="entry name" value="D-ALANYL-D-ALANINE CARBOXYPEPTIDASE"/>
    <property type="match status" value="1"/>
</dbReference>
<dbReference type="Gene3D" id="3.30.1380.10">
    <property type="match status" value="1"/>
</dbReference>
<keyword evidence="3" id="KW-0645">Protease</keyword>
<organism evidence="3 4">
    <name type="scientific">Phormidesmis priestleyi</name>
    <dbReference type="NCBI Taxonomy" id="268141"/>
    <lineage>
        <taxon>Bacteria</taxon>
        <taxon>Bacillati</taxon>
        <taxon>Cyanobacteriota</taxon>
        <taxon>Cyanophyceae</taxon>
        <taxon>Leptolyngbyales</taxon>
        <taxon>Leptolyngbyaceae</taxon>
        <taxon>Phormidesmis</taxon>
    </lineage>
</organism>
<dbReference type="InterPro" id="IPR009045">
    <property type="entry name" value="Zn_M74/Hedgehog-like"/>
</dbReference>
<comment type="caution">
    <text evidence="3">The sequence shown here is derived from an EMBL/GenBank/DDBJ whole genome shotgun (WGS) entry which is preliminary data.</text>
</comment>
<dbReference type="GO" id="GO:0006508">
    <property type="term" value="P:proteolysis"/>
    <property type="evidence" value="ECO:0007669"/>
    <property type="project" value="InterPro"/>
</dbReference>
<dbReference type="InterPro" id="IPR058193">
    <property type="entry name" value="VanY/YodJ_core_dom"/>
</dbReference>